<organism evidence="3 4">
    <name type="scientific">Helobdella robusta</name>
    <name type="common">Californian leech</name>
    <dbReference type="NCBI Taxonomy" id="6412"/>
    <lineage>
        <taxon>Eukaryota</taxon>
        <taxon>Metazoa</taxon>
        <taxon>Spiralia</taxon>
        <taxon>Lophotrochozoa</taxon>
        <taxon>Annelida</taxon>
        <taxon>Clitellata</taxon>
        <taxon>Hirudinea</taxon>
        <taxon>Rhynchobdellida</taxon>
        <taxon>Glossiphoniidae</taxon>
        <taxon>Helobdella</taxon>
    </lineage>
</organism>
<dbReference type="EMBL" id="KB095812">
    <property type="protein sequence ID" value="ESO11820.1"/>
    <property type="molecule type" value="Genomic_DNA"/>
</dbReference>
<dbReference type="RefSeq" id="XP_009010308.1">
    <property type="nucleotide sequence ID" value="XM_009012060.1"/>
</dbReference>
<reference evidence="3" key="3">
    <citation type="submission" date="2015-06" db="UniProtKB">
        <authorList>
            <consortium name="EnsemblMetazoa"/>
        </authorList>
    </citation>
    <scope>IDENTIFICATION</scope>
</reference>
<evidence type="ECO:0000313" key="2">
    <source>
        <dbReference type="EMBL" id="ESO11820.1"/>
    </source>
</evidence>
<proteinExistence type="predicted"/>
<dbReference type="EnsemblMetazoa" id="HelroT166872">
    <property type="protein sequence ID" value="HelroP166872"/>
    <property type="gene ID" value="HelroG166872"/>
</dbReference>
<evidence type="ECO:0000313" key="4">
    <source>
        <dbReference type="Proteomes" id="UP000015101"/>
    </source>
</evidence>
<dbReference type="InParanoid" id="T1EYP0"/>
<protein>
    <submittedName>
        <fullName evidence="2 3">Uncharacterized protein</fullName>
    </submittedName>
</protein>
<dbReference type="EMBL" id="AMQM01002584">
    <property type="status" value="NOT_ANNOTATED_CDS"/>
    <property type="molecule type" value="Genomic_DNA"/>
</dbReference>
<dbReference type="GeneID" id="20201690"/>
<evidence type="ECO:0000256" key="1">
    <source>
        <dbReference type="SAM" id="MobiDB-lite"/>
    </source>
</evidence>
<keyword evidence="4" id="KW-1185">Reference proteome</keyword>
<sequence length="686" mass="77482">MDRLFQVAEAELIAVTSMEKKEMSNTSSPIFVRNDSTVSIPTVPSINAKIKFDSDDCKISVNKCETYCDIEQIFLSNAETMNTELSNDCISFCLKNKGSANVDHGNVHYGTNKGPVLIKAENETFSNCFHQNNPNTFSAIDENPNSNSAMKNVNKNDNVDSCLFSNSVVDEKNFSDFDHNAELDAVIDIGASNEIYVLSKRDVNTDINKIKNDLVFKDNNEMNCSLSNKIECCLHDRTRSAVNETNGGNYSESEKHVENGADQPEDNLMTGSFLFSLTKGIKNTESATHDSHDYESKSMCDELTTVASNSTMINTEFTLHGLSCESTNYRNKNCSNDINKKQTDLESACRDNFLLDETSHENEHVNISKKGTDDEKLIELPTGMISFENTGVLEHHSLRAQQTSKRRITSCEESFDRKKIVIASKHGHMEVKSINEEIFNIASNANFEKVHPSNTNNVEGKENSKNKIKNNTDLAEYQHNSPKFITIKVDWSNVNVKDGEKQTEIKIKFNLLKWKREKLDTNLLIKNLKDELELFKAAYKKSLDEIQILFLQLKFGKKQEIDISAKSEGFQDNNFCFISDISYLNQESKPKRKSQRTITKNELMRDNDEIKSSNDDKEDIKSITSVETVESSDSKISRITRRSANISKSDLLVENKLETLSLKNASAESLSKMSKTLSKKFVKDIC</sequence>
<dbReference type="KEGG" id="hro:HELRODRAFT_166872"/>
<accession>T1EYP0</accession>
<dbReference type="CTD" id="20201690"/>
<reference evidence="2 4" key="2">
    <citation type="journal article" date="2013" name="Nature">
        <title>Insights into bilaterian evolution from three spiralian genomes.</title>
        <authorList>
            <person name="Simakov O."/>
            <person name="Marletaz F."/>
            <person name="Cho S.J."/>
            <person name="Edsinger-Gonzales E."/>
            <person name="Havlak P."/>
            <person name="Hellsten U."/>
            <person name="Kuo D.H."/>
            <person name="Larsson T."/>
            <person name="Lv J."/>
            <person name="Arendt D."/>
            <person name="Savage R."/>
            <person name="Osoegawa K."/>
            <person name="de Jong P."/>
            <person name="Grimwood J."/>
            <person name="Chapman J.A."/>
            <person name="Shapiro H."/>
            <person name="Aerts A."/>
            <person name="Otillar R.P."/>
            <person name="Terry A.Y."/>
            <person name="Boore J.L."/>
            <person name="Grigoriev I.V."/>
            <person name="Lindberg D.R."/>
            <person name="Seaver E.C."/>
            <person name="Weisblat D.A."/>
            <person name="Putnam N.H."/>
            <person name="Rokhsar D.S."/>
        </authorList>
    </citation>
    <scope>NUCLEOTIDE SEQUENCE</scope>
</reference>
<evidence type="ECO:0000313" key="3">
    <source>
        <dbReference type="EnsemblMetazoa" id="HelroP166872"/>
    </source>
</evidence>
<reference evidence="4" key="1">
    <citation type="submission" date="2012-12" db="EMBL/GenBank/DDBJ databases">
        <authorList>
            <person name="Hellsten U."/>
            <person name="Grimwood J."/>
            <person name="Chapman J.A."/>
            <person name="Shapiro H."/>
            <person name="Aerts A."/>
            <person name="Otillar R.P."/>
            <person name="Terry A.Y."/>
            <person name="Boore J.L."/>
            <person name="Simakov O."/>
            <person name="Marletaz F."/>
            <person name="Cho S.-J."/>
            <person name="Edsinger-Gonzales E."/>
            <person name="Havlak P."/>
            <person name="Kuo D.-H."/>
            <person name="Larsson T."/>
            <person name="Lv J."/>
            <person name="Arendt D."/>
            <person name="Savage R."/>
            <person name="Osoegawa K."/>
            <person name="de Jong P."/>
            <person name="Lindberg D.R."/>
            <person name="Seaver E.C."/>
            <person name="Weisblat D.A."/>
            <person name="Putnam N.H."/>
            <person name="Grigoriev I.V."/>
            <person name="Rokhsar D.S."/>
        </authorList>
    </citation>
    <scope>NUCLEOTIDE SEQUENCE</scope>
</reference>
<dbReference type="Proteomes" id="UP000015101">
    <property type="component" value="Unassembled WGS sequence"/>
</dbReference>
<dbReference type="HOGENOM" id="CLU_401309_0_0_1"/>
<name>T1EYP0_HELRO</name>
<gene>
    <name evidence="3" type="primary">20201690</name>
    <name evidence="2" type="ORF">HELRODRAFT_166872</name>
</gene>
<feature type="region of interest" description="Disordered" evidence="1">
    <location>
        <begin position="244"/>
        <end position="265"/>
    </location>
</feature>
<dbReference type="AlphaFoldDB" id="T1EYP0"/>